<evidence type="ECO:0000313" key="2">
    <source>
        <dbReference type="EMBL" id="OAY40441.1"/>
    </source>
</evidence>
<gene>
    <name evidence="2" type="ORF">MANES_09G022400</name>
</gene>
<organism evidence="2">
    <name type="scientific">Manihot esculenta</name>
    <name type="common">Cassava</name>
    <name type="synonym">Jatropha manihot</name>
    <dbReference type="NCBI Taxonomy" id="3983"/>
    <lineage>
        <taxon>Eukaryota</taxon>
        <taxon>Viridiplantae</taxon>
        <taxon>Streptophyta</taxon>
        <taxon>Embryophyta</taxon>
        <taxon>Tracheophyta</taxon>
        <taxon>Spermatophyta</taxon>
        <taxon>Magnoliopsida</taxon>
        <taxon>eudicotyledons</taxon>
        <taxon>Gunneridae</taxon>
        <taxon>Pentapetalae</taxon>
        <taxon>rosids</taxon>
        <taxon>fabids</taxon>
        <taxon>Malpighiales</taxon>
        <taxon>Euphorbiaceae</taxon>
        <taxon>Crotonoideae</taxon>
        <taxon>Manihoteae</taxon>
        <taxon>Manihot</taxon>
    </lineage>
</organism>
<keyword evidence="1" id="KW-1133">Transmembrane helix</keyword>
<protein>
    <submittedName>
        <fullName evidence="2">Uncharacterized protein</fullName>
    </submittedName>
</protein>
<evidence type="ECO:0000256" key="1">
    <source>
        <dbReference type="SAM" id="Phobius"/>
    </source>
</evidence>
<keyword evidence="1" id="KW-0812">Transmembrane</keyword>
<reference evidence="2" key="1">
    <citation type="submission" date="2016-02" db="EMBL/GenBank/DDBJ databases">
        <title>WGS assembly of Manihot esculenta.</title>
        <authorList>
            <person name="Bredeson J.V."/>
            <person name="Prochnik S.E."/>
            <person name="Lyons J.B."/>
            <person name="Schmutz J."/>
            <person name="Grimwood J."/>
            <person name="Vrebalov J."/>
            <person name="Bart R.S."/>
            <person name="Amuge T."/>
            <person name="Ferguson M.E."/>
            <person name="Green R."/>
            <person name="Putnam N."/>
            <person name="Stites J."/>
            <person name="Rounsley S."/>
            <person name="Rokhsar D.S."/>
        </authorList>
    </citation>
    <scope>NUCLEOTIDE SEQUENCE [LARGE SCALE GENOMIC DNA]</scope>
    <source>
        <tissue evidence="2">Leaf</tissue>
    </source>
</reference>
<sequence length="40" mass="5059">MLHKLCLYYLMLFYLTFTCEKLWLGFQFKQGFRWSFDRIA</sequence>
<feature type="transmembrane region" description="Helical" evidence="1">
    <location>
        <begin position="7"/>
        <end position="26"/>
    </location>
</feature>
<accession>A0A2C9V746</accession>
<dbReference type="EMBL" id="CM004395">
    <property type="protein sequence ID" value="OAY40441.1"/>
    <property type="molecule type" value="Genomic_DNA"/>
</dbReference>
<dbReference type="AlphaFoldDB" id="A0A2C9V746"/>
<keyword evidence="1" id="KW-0472">Membrane</keyword>
<proteinExistence type="predicted"/>
<name>A0A2C9V746_MANES</name>